<feature type="domain" description="N-acetyltransferase" evidence="4">
    <location>
        <begin position="40"/>
        <end position="196"/>
    </location>
</feature>
<reference evidence="5 6" key="1">
    <citation type="submission" date="2013-05" db="EMBL/GenBank/DDBJ databases">
        <title>Genome Sequence of Streptomyces fradiae.</title>
        <authorList>
            <person name="Kirby R."/>
        </authorList>
    </citation>
    <scope>NUCLEOTIDE SEQUENCE [LARGE SCALE GENOMIC DNA]</scope>
    <source>
        <strain evidence="5 6">ATCC 10745</strain>
    </source>
</reference>
<sequence>MPAHTAGAAKTAAAIPAHPAGTGPAHPAEADPARTSRAAWDIRPERYDTPDATALRRAYYGDVAGRYWRRPATPEEIDEGLAGDGVEALEPPTGRFLVGRYGGEPAACGGVLLLDAERAELTRVFVRHALRGRGGAALLLAALEEAAVELGARRMVLNTRLDLVEARALYTRHGYREIPAYCEGPYMEVWYGKELVPAG</sequence>
<dbReference type="Gene3D" id="3.40.630.30">
    <property type="match status" value="1"/>
</dbReference>
<dbReference type="InterPro" id="IPR000182">
    <property type="entry name" value="GNAT_dom"/>
</dbReference>
<proteinExistence type="predicted"/>
<feature type="region of interest" description="Disordered" evidence="3">
    <location>
        <begin position="1"/>
        <end position="39"/>
    </location>
</feature>
<feature type="compositionally biased region" description="Low complexity" evidence="3">
    <location>
        <begin position="1"/>
        <end position="27"/>
    </location>
</feature>
<keyword evidence="2" id="KW-0012">Acyltransferase</keyword>
<evidence type="ECO:0000313" key="6">
    <source>
        <dbReference type="Proteomes" id="UP000731519"/>
    </source>
</evidence>
<gene>
    <name evidence="5" type="ORF">K701_14210</name>
</gene>
<evidence type="ECO:0000259" key="4">
    <source>
        <dbReference type="PROSITE" id="PS51186"/>
    </source>
</evidence>
<keyword evidence="6" id="KW-1185">Reference proteome</keyword>
<organism evidence="5 6">
    <name type="scientific">Streptomyces fradiae ATCC 10745 = DSM 40063</name>
    <dbReference type="NCBI Taxonomy" id="1319510"/>
    <lineage>
        <taxon>Bacteria</taxon>
        <taxon>Bacillati</taxon>
        <taxon>Actinomycetota</taxon>
        <taxon>Actinomycetes</taxon>
        <taxon>Kitasatosporales</taxon>
        <taxon>Streptomycetaceae</taxon>
        <taxon>Streptomyces</taxon>
    </lineage>
</organism>
<dbReference type="PROSITE" id="PS51186">
    <property type="entry name" value="GNAT"/>
    <property type="match status" value="1"/>
</dbReference>
<dbReference type="SUPFAM" id="SSF55729">
    <property type="entry name" value="Acyl-CoA N-acyltransferases (Nat)"/>
    <property type="match status" value="1"/>
</dbReference>
<dbReference type="InterPro" id="IPR016181">
    <property type="entry name" value="Acyl_CoA_acyltransferase"/>
</dbReference>
<dbReference type="EMBL" id="ASYR01000016">
    <property type="protein sequence ID" value="KAF0649257.1"/>
    <property type="molecule type" value="Genomic_DNA"/>
</dbReference>
<keyword evidence="1" id="KW-0808">Transferase</keyword>
<dbReference type="PANTHER" id="PTHR43877:SF2">
    <property type="entry name" value="AMINOALKYLPHOSPHONATE N-ACETYLTRANSFERASE-RELATED"/>
    <property type="match status" value="1"/>
</dbReference>
<dbReference type="InterPro" id="IPR050832">
    <property type="entry name" value="Bact_Acetyltransf"/>
</dbReference>
<feature type="compositionally biased region" description="Basic and acidic residues" evidence="3">
    <location>
        <begin position="28"/>
        <end position="39"/>
    </location>
</feature>
<accession>A0ABQ6XU87</accession>
<name>A0ABQ6XU87_STRFR</name>
<comment type="caution">
    <text evidence="5">The sequence shown here is derived from an EMBL/GenBank/DDBJ whole genome shotgun (WGS) entry which is preliminary data.</text>
</comment>
<protein>
    <recommendedName>
        <fullName evidence="4">N-acetyltransferase domain-containing protein</fullName>
    </recommendedName>
</protein>
<dbReference type="Proteomes" id="UP000731519">
    <property type="component" value="Unassembled WGS sequence"/>
</dbReference>
<dbReference type="Pfam" id="PF00583">
    <property type="entry name" value="Acetyltransf_1"/>
    <property type="match status" value="1"/>
</dbReference>
<evidence type="ECO:0000256" key="1">
    <source>
        <dbReference type="ARBA" id="ARBA00022679"/>
    </source>
</evidence>
<evidence type="ECO:0000256" key="2">
    <source>
        <dbReference type="ARBA" id="ARBA00023315"/>
    </source>
</evidence>
<dbReference type="PANTHER" id="PTHR43877">
    <property type="entry name" value="AMINOALKYLPHOSPHONATE N-ACETYLTRANSFERASE-RELATED-RELATED"/>
    <property type="match status" value="1"/>
</dbReference>
<evidence type="ECO:0000256" key="3">
    <source>
        <dbReference type="SAM" id="MobiDB-lite"/>
    </source>
</evidence>
<evidence type="ECO:0000313" key="5">
    <source>
        <dbReference type="EMBL" id="KAF0649257.1"/>
    </source>
</evidence>